<accession>A0A6A8UI70</accession>
<dbReference type="PRINTS" id="PR00301">
    <property type="entry name" value="HEATSHOCK70"/>
</dbReference>
<proteinExistence type="inferred from homology"/>
<evidence type="ECO:0000256" key="6">
    <source>
        <dbReference type="ARBA" id="ARBA00022741"/>
    </source>
</evidence>
<dbReference type="SUPFAM" id="SSF53067">
    <property type="entry name" value="Actin-like ATPase domain"/>
    <property type="match status" value="2"/>
</dbReference>
<keyword evidence="7 13" id="KW-0067">ATP-binding</keyword>
<evidence type="ECO:0000256" key="13">
    <source>
        <dbReference type="RuleBase" id="RU003322"/>
    </source>
</evidence>
<dbReference type="Gene3D" id="3.90.640.10">
    <property type="entry name" value="Actin, Chain A, domain 4"/>
    <property type="match status" value="1"/>
</dbReference>
<comment type="similarity">
    <text evidence="2 13">Belongs to the heat shock protein 70 family.</text>
</comment>
<protein>
    <recommendedName>
        <fullName evidence="3">Chaperone protein DnaK</fullName>
    </recommendedName>
    <alternativeName>
        <fullName evidence="4">Chaperone protein dnaK</fullName>
    </alternativeName>
    <alternativeName>
        <fullName evidence="12">HSP70</fullName>
    </alternativeName>
    <alternativeName>
        <fullName evidence="11">Heat shock 70 kDa protein</fullName>
    </alternativeName>
    <alternativeName>
        <fullName evidence="10">Heat shock protein 70</fullName>
    </alternativeName>
</protein>
<keyword evidence="8" id="KW-0346">Stress response</keyword>
<dbReference type="GO" id="GO:0005524">
    <property type="term" value="F:ATP binding"/>
    <property type="evidence" value="ECO:0007669"/>
    <property type="project" value="UniProtKB-KW"/>
</dbReference>
<dbReference type="PANTHER" id="PTHR19375">
    <property type="entry name" value="HEAT SHOCK PROTEIN 70KDA"/>
    <property type="match status" value="1"/>
</dbReference>
<keyword evidence="6 13" id="KW-0547">Nucleotide-binding</keyword>
<dbReference type="SUPFAM" id="SSF100920">
    <property type="entry name" value="Heat shock protein 70kD (HSP70), peptide-binding domain"/>
    <property type="match status" value="1"/>
</dbReference>
<keyword evidence="5" id="KW-0597">Phosphoprotein</keyword>
<dbReference type="InterPro" id="IPR018181">
    <property type="entry name" value="Heat_shock_70_CS"/>
</dbReference>
<evidence type="ECO:0000313" key="15">
    <source>
        <dbReference type="EMBL" id="MTR28239.1"/>
    </source>
</evidence>
<evidence type="ECO:0000256" key="14">
    <source>
        <dbReference type="SAM" id="MobiDB-lite"/>
    </source>
</evidence>
<dbReference type="EMBL" id="WMYO01000007">
    <property type="protein sequence ID" value="MTR28239.1"/>
    <property type="molecule type" value="Genomic_DNA"/>
</dbReference>
<evidence type="ECO:0000256" key="1">
    <source>
        <dbReference type="ARBA" id="ARBA00002290"/>
    </source>
</evidence>
<feature type="region of interest" description="Disordered" evidence="14">
    <location>
        <begin position="570"/>
        <end position="589"/>
    </location>
</feature>
<dbReference type="InterPro" id="IPR043129">
    <property type="entry name" value="ATPase_NBD"/>
</dbReference>
<comment type="function">
    <text evidence="1">Acts as a chaperone.</text>
</comment>
<dbReference type="InterPro" id="IPR029047">
    <property type="entry name" value="HSP70_peptide-bd_sf"/>
</dbReference>
<evidence type="ECO:0000256" key="7">
    <source>
        <dbReference type="ARBA" id="ARBA00022840"/>
    </source>
</evidence>
<dbReference type="Pfam" id="PF00012">
    <property type="entry name" value="HSP70"/>
    <property type="match status" value="2"/>
</dbReference>
<reference evidence="15 16" key="1">
    <citation type="journal article" date="2019" name="Nat. Med.">
        <title>A library of human gut bacterial isolates paired with longitudinal multiomics data enables mechanistic microbiome research.</title>
        <authorList>
            <person name="Poyet M."/>
            <person name="Groussin M."/>
            <person name="Gibbons S.M."/>
            <person name="Avila-Pacheco J."/>
            <person name="Jiang X."/>
            <person name="Kearney S.M."/>
            <person name="Perrotta A.R."/>
            <person name="Berdy B."/>
            <person name="Zhao S."/>
            <person name="Lieberman T.D."/>
            <person name="Swanson P.K."/>
            <person name="Smith M."/>
            <person name="Roesemann S."/>
            <person name="Alexander J.E."/>
            <person name="Rich S.A."/>
            <person name="Livny J."/>
            <person name="Vlamakis H."/>
            <person name="Clish C."/>
            <person name="Bullock K."/>
            <person name="Deik A."/>
            <person name="Scott J."/>
            <person name="Pierce K.A."/>
            <person name="Xavier R.J."/>
            <person name="Alm E.J."/>
        </authorList>
    </citation>
    <scope>NUCLEOTIDE SEQUENCE [LARGE SCALE GENOMIC DNA]</scope>
    <source>
        <strain evidence="15 16">BIOML-A4</strain>
    </source>
</reference>
<organism evidence="15 16">
    <name type="scientific">Streptococcus salivarius</name>
    <dbReference type="NCBI Taxonomy" id="1304"/>
    <lineage>
        <taxon>Bacteria</taxon>
        <taxon>Bacillati</taxon>
        <taxon>Bacillota</taxon>
        <taxon>Bacilli</taxon>
        <taxon>Lactobacillales</taxon>
        <taxon>Streptococcaceae</taxon>
        <taxon>Streptococcus</taxon>
    </lineage>
</organism>
<dbReference type="AlphaFoldDB" id="A0A6A8UI70"/>
<evidence type="ECO:0000256" key="4">
    <source>
        <dbReference type="ARBA" id="ARBA00017249"/>
    </source>
</evidence>
<evidence type="ECO:0000313" key="16">
    <source>
        <dbReference type="Proteomes" id="UP000439678"/>
    </source>
</evidence>
<evidence type="ECO:0000256" key="2">
    <source>
        <dbReference type="ARBA" id="ARBA00007381"/>
    </source>
</evidence>
<gene>
    <name evidence="15" type="ORF">GMC65_07755</name>
</gene>
<dbReference type="RefSeq" id="WP_060971955.1">
    <property type="nucleotide sequence ID" value="NZ_JADNDA010000007.1"/>
</dbReference>
<comment type="caution">
    <text evidence="15">The sequence shown here is derived from an EMBL/GenBank/DDBJ whole genome shotgun (WGS) entry which is preliminary data.</text>
</comment>
<evidence type="ECO:0000256" key="11">
    <source>
        <dbReference type="ARBA" id="ARBA00030945"/>
    </source>
</evidence>
<dbReference type="PROSITE" id="PS00329">
    <property type="entry name" value="HSP70_2"/>
    <property type="match status" value="1"/>
</dbReference>
<dbReference type="Gene3D" id="3.30.420.40">
    <property type="match status" value="2"/>
</dbReference>
<dbReference type="PROSITE" id="PS00297">
    <property type="entry name" value="HSP70_1"/>
    <property type="match status" value="1"/>
</dbReference>
<sequence>MATIGIDLGTTNSLAVTYREGEVELIPNGFGEYLTPSVVHVSDDVLTVGKIAKERLVTDPDNTAQLFKRSMGTNEIFYLDGEAFSATDLSTLVVKQLVADAESYLGEKVDEILISVPAYFNEKQRSATKAIGQRLGIKVERLINEPSAAAIACHKIGKDESFIVFDFGGGTLDVSVVDCFDNVISIVSIAGDNFLGGSDFDKAIAEDFCQFQGIDLEKLDTKQKSSLLLSAERCKLKLQKEKVAAVSLTYDDQYYMKQYNQAELKTIIQPVLDRVKKVIGRAVSDSGYKAHELDAFILVGGSSMMPLVQSYITNLLNLPIKRLKDMDELVARGLGTYLAVKERQENVKDLVITDICPFSLGISAYDSDFDKNIFSKVINKLSVLPTSASKYYYASRGQKQCRFMIYQGESLDPEANLFLDEFIIDVPGTATKTEFFETTFTYDINSMLYIEVKLGSTGETKTYRISSQSKIEEVDKSEHLENIKLVSDQLSFEADFKTQSERAYRLVMEMPYKMQLHFLWQMEDFEKGYQLAINNIKKRKEIVKRYQAYLDSIENIMSLDDLDIFRQEEADHEETGEPFDRSDDPNFWR</sequence>
<dbReference type="Gene3D" id="2.60.34.10">
    <property type="entry name" value="Substrate Binding Domain Of DNAk, Chain A, domain 1"/>
    <property type="match status" value="1"/>
</dbReference>
<dbReference type="GO" id="GO:0140662">
    <property type="term" value="F:ATP-dependent protein folding chaperone"/>
    <property type="evidence" value="ECO:0007669"/>
    <property type="project" value="InterPro"/>
</dbReference>
<keyword evidence="9" id="KW-0143">Chaperone</keyword>
<evidence type="ECO:0000256" key="8">
    <source>
        <dbReference type="ARBA" id="ARBA00023016"/>
    </source>
</evidence>
<evidence type="ECO:0000256" key="3">
    <source>
        <dbReference type="ARBA" id="ARBA00014415"/>
    </source>
</evidence>
<evidence type="ECO:0000256" key="9">
    <source>
        <dbReference type="ARBA" id="ARBA00023186"/>
    </source>
</evidence>
<dbReference type="FunFam" id="3.30.420.40:FF:000545">
    <property type="entry name" value="Endoplasmic reticulum chaperone BiP"/>
    <property type="match status" value="1"/>
</dbReference>
<dbReference type="Proteomes" id="UP000439678">
    <property type="component" value="Unassembled WGS sequence"/>
</dbReference>
<evidence type="ECO:0000256" key="12">
    <source>
        <dbReference type="ARBA" id="ARBA00033103"/>
    </source>
</evidence>
<name>A0A6A8UI70_STRSL</name>
<evidence type="ECO:0000256" key="10">
    <source>
        <dbReference type="ARBA" id="ARBA00030019"/>
    </source>
</evidence>
<evidence type="ECO:0000256" key="5">
    <source>
        <dbReference type="ARBA" id="ARBA00022553"/>
    </source>
</evidence>
<dbReference type="InterPro" id="IPR013126">
    <property type="entry name" value="Hsp_70_fam"/>
</dbReference>